<accession>A0A6A7MZ07</accession>
<dbReference type="InterPro" id="IPR052169">
    <property type="entry name" value="CW_Biosynth-Accessory"/>
</dbReference>
<dbReference type="EMBL" id="WHUG01000002">
    <property type="protein sequence ID" value="MQA38014.1"/>
    <property type="molecule type" value="Genomic_DNA"/>
</dbReference>
<dbReference type="PANTHER" id="PTHR33393:SF13">
    <property type="entry name" value="PGA BIOSYNTHESIS PROTEIN CAPA"/>
    <property type="match status" value="1"/>
</dbReference>
<dbReference type="AlphaFoldDB" id="A0A6A7MZ07"/>
<proteinExistence type="inferred from homology"/>
<dbReference type="SUPFAM" id="SSF56300">
    <property type="entry name" value="Metallo-dependent phosphatases"/>
    <property type="match status" value="1"/>
</dbReference>
<dbReference type="PANTHER" id="PTHR33393">
    <property type="entry name" value="POLYGLUTAMINE SYNTHESIS ACCESSORY PROTEIN RV0574C-RELATED"/>
    <property type="match status" value="1"/>
</dbReference>
<keyword evidence="4" id="KW-1185">Reference proteome</keyword>
<dbReference type="RefSeq" id="WP_152837440.1">
    <property type="nucleotide sequence ID" value="NZ_WHUG01000002.1"/>
</dbReference>
<dbReference type="SMART" id="SM00854">
    <property type="entry name" value="PGA_cap"/>
    <property type="match status" value="1"/>
</dbReference>
<protein>
    <recommendedName>
        <fullName evidence="2">Capsule synthesis protein CapA domain-containing protein</fullName>
    </recommendedName>
</protein>
<name>A0A6A7MZ07_9BURK</name>
<organism evidence="3 4">
    <name type="scientific">Rugamonas aquatica</name>
    <dbReference type="NCBI Taxonomy" id="2743357"/>
    <lineage>
        <taxon>Bacteria</taxon>
        <taxon>Pseudomonadati</taxon>
        <taxon>Pseudomonadota</taxon>
        <taxon>Betaproteobacteria</taxon>
        <taxon>Burkholderiales</taxon>
        <taxon>Oxalobacteraceae</taxon>
        <taxon>Telluria group</taxon>
        <taxon>Rugamonas</taxon>
    </lineage>
</organism>
<dbReference type="Proteomes" id="UP000440498">
    <property type="component" value="Unassembled WGS sequence"/>
</dbReference>
<evidence type="ECO:0000313" key="3">
    <source>
        <dbReference type="EMBL" id="MQA38014.1"/>
    </source>
</evidence>
<comment type="caution">
    <text evidence="3">The sequence shown here is derived from an EMBL/GenBank/DDBJ whole genome shotgun (WGS) entry which is preliminary data.</text>
</comment>
<reference evidence="3 4" key="1">
    <citation type="submission" date="2019-10" db="EMBL/GenBank/DDBJ databases">
        <title>Two novel species isolated from a subtropical stream in China.</title>
        <authorList>
            <person name="Lu H."/>
        </authorList>
    </citation>
    <scope>NUCLEOTIDE SEQUENCE [LARGE SCALE GENOMIC DNA]</scope>
    <source>
        <strain evidence="3 4">FT29W</strain>
    </source>
</reference>
<dbReference type="InterPro" id="IPR029052">
    <property type="entry name" value="Metallo-depent_PP-like"/>
</dbReference>
<dbReference type="Gene3D" id="3.60.21.10">
    <property type="match status" value="1"/>
</dbReference>
<feature type="domain" description="Capsule synthesis protein CapA" evidence="2">
    <location>
        <begin position="2"/>
        <end position="229"/>
    </location>
</feature>
<comment type="similarity">
    <text evidence="1">Belongs to the CapA family.</text>
</comment>
<evidence type="ECO:0000259" key="2">
    <source>
        <dbReference type="SMART" id="SM00854"/>
    </source>
</evidence>
<sequence>MTILFAGDLAWPETDSIDYDALKDLCARGRLVANLEGGVVAGPAEQQAVHNRYKFNLYSHPSVLDTLERLNVVACGLANNHISDYVGGIDTSKQMLAERNIALFGTRVQPWCQFHAGSRHYVVFGACSPLPEPRTGGAGDQAMLFDAPAALQLLAVLRKDFPQATLIAFMHWGYELATLPQPADREWARQAIDAGVDLVIGHHPHVVQGVEAYGSGVIAYSLGNLLLPQVEYRGRRLHYKTPAVCEQLMLEQQGDSLIAHWLQYDIAQGKVRLVRSCAAADDAELQRRTPFAGFSDSAYRAWFAAQQKRAAVKRAGPVFWSYRGWGRIDSGLKFAFLRAKSLLRKAAMRSGLHTPYNW</sequence>
<evidence type="ECO:0000256" key="1">
    <source>
        <dbReference type="ARBA" id="ARBA00005662"/>
    </source>
</evidence>
<dbReference type="InterPro" id="IPR019079">
    <property type="entry name" value="Capsule_synth_CapA"/>
</dbReference>
<gene>
    <name evidence="3" type="ORF">GEV02_07625</name>
</gene>
<dbReference type="Pfam" id="PF09587">
    <property type="entry name" value="PGA_cap"/>
    <property type="match status" value="1"/>
</dbReference>
<evidence type="ECO:0000313" key="4">
    <source>
        <dbReference type="Proteomes" id="UP000440498"/>
    </source>
</evidence>